<dbReference type="PANTHER" id="PTHR38248:SF2">
    <property type="entry name" value="FUNK1 11"/>
    <property type="match status" value="1"/>
</dbReference>
<dbReference type="Pfam" id="PF17667">
    <property type="entry name" value="Pkinase_fungal"/>
    <property type="match status" value="1"/>
</dbReference>
<dbReference type="Gene3D" id="1.10.510.10">
    <property type="entry name" value="Transferase(Phosphotransferase) domain 1"/>
    <property type="match status" value="1"/>
</dbReference>
<feature type="domain" description="Fungal-type protein kinase" evidence="2">
    <location>
        <begin position="274"/>
        <end position="686"/>
    </location>
</feature>
<proteinExistence type="predicted"/>
<evidence type="ECO:0000256" key="1">
    <source>
        <dbReference type="SAM" id="MobiDB-lite"/>
    </source>
</evidence>
<feature type="region of interest" description="Disordered" evidence="1">
    <location>
        <begin position="537"/>
        <end position="562"/>
    </location>
</feature>
<evidence type="ECO:0000259" key="2">
    <source>
        <dbReference type="Pfam" id="PF17667"/>
    </source>
</evidence>
<evidence type="ECO:0000313" key="4">
    <source>
        <dbReference type="Proteomes" id="UP000034164"/>
    </source>
</evidence>
<dbReference type="EMBL" id="LCZI01000340">
    <property type="protein sequence ID" value="KKZ67072.1"/>
    <property type="molecule type" value="Genomic_DNA"/>
</dbReference>
<dbReference type="InterPro" id="IPR011009">
    <property type="entry name" value="Kinase-like_dom_sf"/>
</dbReference>
<dbReference type="OrthoDB" id="4177776at2759"/>
<feature type="compositionally biased region" description="Polar residues" evidence="1">
    <location>
        <begin position="141"/>
        <end position="157"/>
    </location>
</feature>
<evidence type="ECO:0000313" key="3">
    <source>
        <dbReference type="EMBL" id="KKZ67072.1"/>
    </source>
</evidence>
<accession>A0A0G2I8W1</accession>
<sequence>MAELSSDEIAMIEKYPLRNSLDRLRGLVRGTEQADLVFYDGADDHDQTDQMTISKVLIALMDEKAAYNLRPPTSNRDVISELAKLLTCLREDDYSYGHYRPLVQLVIQKASDIDIWRAVFDIIATVTRVERSTPPPRPSLSILQTPRSRNTSSLANSSELRRDIDSVLREELLGELHGDIQGFYAAYFDDVEGLSSIAQAVFENCKTGDSPLYRENGWKDWPDHADEKPVLEWLTEVIDQLVQFAEIHDPSRTVVRRPLAQPARPIAGSTAKRKLDIGFVDDPDATADKRYKWSQILVPGELKNDRKYDMPSGARLDLARYAREVLCAQDDRRFVLGFTLCGPLLRVWEFDRCGGIGSEETDINKDGLQFVTVILGFLFMDRPQLGFDPTVVTVDGQRCIEIERNGKKERLVIDGVILRARCVAGRATTCWKAHREGDERTLVVKDSWQHPERDEEGELLREAMESGVTNVAQYYFHQTVQADGKDDDVRAIRKGLEAPTSKLKQDSLQVSITSASNRCCTGRSSTIRWKRSSDCVDTILPPPPSKRTQSSSPAKRLADSPPNRVHRRVIVRDYGKPIYESSSRVALLVGMEGCIVGYESLYSKAGLIQSDISPRNLLINEDDDNPSWRSFLIDLDLAIRTQRDGFSGTRGKTGTRAFMAIGVLYGEKHSFMHDLESFFWVLFWICVHYEGPGKSKPVEQFEKWNYMNMEELAGAKKGLISDESDFLRIADDNFTLYYRPLVPWVNRLRRIVFPNGGRWKEINPNLGSEMKKILQDAKEDTEVRDYIMLSQGETGK</sequence>
<dbReference type="PANTHER" id="PTHR38248">
    <property type="entry name" value="FUNK1 6"/>
    <property type="match status" value="1"/>
</dbReference>
<reference evidence="4" key="1">
    <citation type="journal article" date="2015" name="PLoS Genet.">
        <title>The dynamic genome and transcriptome of the human fungal pathogen Blastomyces and close relative Emmonsia.</title>
        <authorList>
            <person name="Munoz J.F."/>
            <person name="Gauthier G.M."/>
            <person name="Desjardins C.A."/>
            <person name="Gallo J.E."/>
            <person name="Holder J."/>
            <person name="Sullivan T.D."/>
            <person name="Marty A.J."/>
            <person name="Carmen J.C."/>
            <person name="Chen Z."/>
            <person name="Ding L."/>
            <person name="Gujja S."/>
            <person name="Magrini V."/>
            <person name="Misas E."/>
            <person name="Mitreva M."/>
            <person name="Priest M."/>
            <person name="Saif S."/>
            <person name="Whiston E.A."/>
            <person name="Young S."/>
            <person name="Zeng Q."/>
            <person name="Goldman W.E."/>
            <person name="Mardis E.R."/>
            <person name="Taylor J.W."/>
            <person name="McEwen J.G."/>
            <person name="Clay O.K."/>
            <person name="Klein B.S."/>
            <person name="Cuomo C.A."/>
        </authorList>
    </citation>
    <scope>NUCLEOTIDE SEQUENCE [LARGE SCALE GENOMIC DNA]</scope>
    <source>
        <strain evidence="4">UAMH 3008</strain>
    </source>
</reference>
<feature type="region of interest" description="Disordered" evidence="1">
    <location>
        <begin position="131"/>
        <end position="157"/>
    </location>
</feature>
<name>A0A0G2I8W1_9EURO</name>
<protein>
    <recommendedName>
        <fullName evidence="2">Fungal-type protein kinase domain-containing protein</fullName>
    </recommendedName>
</protein>
<dbReference type="InterPro" id="IPR040976">
    <property type="entry name" value="Pkinase_fungal"/>
</dbReference>
<dbReference type="SUPFAM" id="SSF56112">
    <property type="entry name" value="Protein kinase-like (PK-like)"/>
    <property type="match status" value="1"/>
</dbReference>
<comment type="caution">
    <text evidence="3">The sequence shown here is derived from an EMBL/GenBank/DDBJ whole genome shotgun (WGS) entry which is preliminary data.</text>
</comment>
<dbReference type="AlphaFoldDB" id="A0A0G2I8W1"/>
<organism evidence="3 4">
    <name type="scientific">[Emmonsia] crescens</name>
    <dbReference type="NCBI Taxonomy" id="73230"/>
    <lineage>
        <taxon>Eukaryota</taxon>
        <taxon>Fungi</taxon>
        <taxon>Dikarya</taxon>
        <taxon>Ascomycota</taxon>
        <taxon>Pezizomycotina</taxon>
        <taxon>Eurotiomycetes</taxon>
        <taxon>Eurotiomycetidae</taxon>
        <taxon>Onygenales</taxon>
        <taxon>Ajellomycetaceae</taxon>
        <taxon>Emergomyces</taxon>
    </lineage>
</organism>
<dbReference type="VEuPathDB" id="FungiDB:EMCG_07243"/>
<dbReference type="Proteomes" id="UP000034164">
    <property type="component" value="Unassembled WGS sequence"/>
</dbReference>
<gene>
    <name evidence="3" type="ORF">EMCG_07243</name>
</gene>